<dbReference type="Proteomes" id="UP000008207">
    <property type="component" value="Chromosome"/>
</dbReference>
<evidence type="ECO:0000313" key="2">
    <source>
        <dbReference type="EMBL" id="ACL55281.1"/>
    </source>
</evidence>
<keyword evidence="3" id="KW-1185">Reference proteome</keyword>
<gene>
    <name evidence="2" type="ordered locus">Mnod_0237</name>
</gene>
<dbReference type="KEGG" id="mno:Mnod_0237"/>
<dbReference type="EMBL" id="CP001349">
    <property type="protein sequence ID" value="ACL55281.1"/>
    <property type="molecule type" value="Genomic_DNA"/>
</dbReference>
<evidence type="ECO:0000313" key="3">
    <source>
        <dbReference type="Proteomes" id="UP000008207"/>
    </source>
</evidence>
<reference evidence="2 3" key="1">
    <citation type="submission" date="2009-01" db="EMBL/GenBank/DDBJ databases">
        <title>Complete sequence of chromosome of Methylobacterium nodulans ORS 2060.</title>
        <authorList>
            <consortium name="US DOE Joint Genome Institute"/>
            <person name="Lucas S."/>
            <person name="Copeland A."/>
            <person name="Lapidus A."/>
            <person name="Glavina del Rio T."/>
            <person name="Dalin E."/>
            <person name="Tice H."/>
            <person name="Bruce D."/>
            <person name="Goodwin L."/>
            <person name="Pitluck S."/>
            <person name="Sims D."/>
            <person name="Brettin T."/>
            <person name="Detter J.C."/>
            <person name="Han C."/>
            <person name="Larimer F."/>
            <person name="Land M."/>
            <person name="Hauser L."/>
            <person name="Kyrpides N."/>
            <person name="Ivanova N."/>
            <person name="Marx C.J."/>
            <person name="Richardson P."/>
        </authorList>
    </citation>
    <scope>NUCLEOTIDE SEQUENCE [LARGE SCALE GENOMIC DNA]</scope>
    <source>
        <strain evidence="3">LMG 21967 / CNCM I-2342 / ORS 2060</strain>
    </source>
</reference>
<dbReference type="eggNOG" id="ENOG50338J7">
    <property type="taxonomic scope" value="Bacteria"/>
</dbReference>
<name>B8I9M8_METNO</name>
<protein>
    <submittedName>
        <fullName evidence="2">Uncharacterized protein</fullName>
    </submittedName>
</protein>
<organism evidence="2 3">
    <name type="scientific">Methylobacterium nodulans (strain LMG 21967 / CNCM I-2342 / ORS 2060)</name>
    <dbReference type="NCBI Taxonomy" id="460265"/>
    <lineage>
        <taxon>Bacteria</taxon>
        <taxon>Pseudomonadati</taxon>
        <taxon>Pseudomonadota</taxon>
        <taxon>Alphaproteobacteria</taxon>
        <taxon>Hyphomicrobiales</taxon>
        <taxon>Methylobacteriaceae</taxon>
        <taxon>Methylobacterium</taxon>
    </lineage>
</organism>
<dbReference type="STRING" id="460265.Mnod_0237"/>
<proteinExistence type="predicted"/>
<accession>B8I9M8</accession>
<feature type="region of interest" description="Disordered" evidence="1">
    <location>
        <begin position="298"/>
        <end position="335"/>
    </location>
</feature>
<dbReference type="HOGENOM" id="CLU_828498_0_0_5"/>
<dbReference type="AlphaFoldDB" id="B8I9M8"/>
<evidence type="ECO:0000256" key="1">
    <source>
        <dbReference type="SAM" id="MobiDB-lite"/>
    </source>
</evidence>
<sequence>MIGTSRGQLPAANRMARRLRLHGCAAIRSRPLHAFGGPVPLRDFDDAALMRAGRALARDLGPADPVVPRPLPRAVRRRSWHPLRRSIGAAAVIALISILASERRDVPPEAAAPLAPPPAWEAAAPDRYRLDGAEEARATARRRPGLGLREDSLALGTFGAVETLFLRITLADAPDPETSLFVSLARRAAEHDGLAVIKTGDRGQVDSRFGPVETLEATLSGEEGRRVCTAFRVIDATVRLDGWLCAPLGLLPEPVAVGCAIDRLTARPNVLLPAALVDLLTRPARPVCAPPEPVAALVPRKSRDRKNAAKVRQSAQAWQDPGTTAALGRHPGTSR</sequence>